<dbReference type="Gene3D" id="1.10.260.40">
    <property type="entry name" value="lambda repressor-like DNA-binding domains"/>
    <property type="match status" value="1"/>
</dbReference>
<sequence length="246" mass="27064">MVLKTMGNYLAAKRKNLGFRQVDVAESMNMTETTVVRVEKGGGQIRLVTFLTYLKELGELSVFADVFTKMDAGTRQRVRPVSSEPTDPTTPLSASEFLARVQRNPNLEAMVTPRAAVSLARAGYAVRHGQHESVDVIYATSMDVARNSEHVYQGSDGERIGGVAKLRLVLAESQLSAKQLTVVRLEHASLQGRLNARFQAAKTPVFIEEILTIPEGQHVLTFLKDGREVSSQFLYDAVLNELSEGA</sequence>
<name>A0AAX2UNW0_AERVE</name>
<reference evidence="2" key="1">
    <citation type="submission" date="2017-10" db="EMBL/GenBank/DDBJ databases">
        <authorList>
            <person name="Colston S.M."/>
            <person name="Graf J."/>
        </authorList>
    </citation>
    <scope>NUCLEOTIDE SEQUENCE</scope>
    <source>
        <strain evidence="2">BAQ071013-135</strain>
    </source>
</reference>
<dbReference type="Proteomes" id="UP000796104">
    <property type="component" value="Unassembled WGS sequence"/>
</dbReference>
<reference evidence="2" key="2">
    <citation type="journal article" date="2019" name="PLoS ONE">
        <title>Identification and characterization of putative Aeromonas spp. T3SS effectors.</title>
        <authorList>
            <person name="Rangel L.T."/>
            <person name="Marden J."/>
            <person name="Colston S."/>
            <person name="Setubal J.C."/>
            <person name="Graf J."/>
            <person name="Gogarten J.P."/>
        </authorList>
    </citation>
    <scope>NUCLEOTIDE SEQUENCE</scope>
    <source>
        <strain evidence="2">BAQ071013-135</strain>
    </source>
</reference>
<evidence type="ECO:0000313" key="2">
    <source>
        <dbReference type="EMBL" id="TND51928.1"/>
    </source>
</evidence>
<dbReference type="EMBL" id="PDXJ01000026">
    <property type="protein sequence ID" value="TND51928.1"/>
    <property type="molecule type" value="Genomic_DNA"/>
</dbReference>
<organism evidence="2 3">
    <name type="scientific">Aeromonas veronii</name>
    <dbReference type="NCBI Taxonomy" id="654"/>
    <lineage>
        <taxon>Bacteria</taxon>
        <taxon>Pseudomonadati</taxon>
        <taxon>Pseudomonadota</taxon>
        <taxon>Gammaproteobacteria</taxon>
        <taxon>Aeromonadales</taxon>
        <taxon>Aeromonadaceae</taxon>
        <taxon>Aeromonas</taxon>
    </lineage>
</organism>
<dbReference type="SUPFAM" id="SSF47413">
    <property type="entry name" value="lambda repressor-like DNA-binding domains"/>
    <property type="match status" value="1"/>
</dbReference>
<feature type="domain" description="HTH cro/C1-type" evidence="1">
    <location>
        <begin position="10"/>
        <end position="63"/>
    </location>
</feature>
<dbReference type="AlphaFoldDB" id="A0AAX2UNW0"/>
<protein>
    <recommendedName>
        <fullName evidence="1">HTH cro/C1-type domain-containing protein</fullName>
    </recommendedName>
</protein>
<comment type="caution">
    <text evidence="2">The sequence shown here is derived from an EMBL/GenBank/DDBJ whole genome shotgun (WGS) entry which is preliminary data.</text>
</comment>
<proteinExistence type="predicted"/>
<evidence type="ECO:0000259" key="1">
    <source>
        <dbReference type="PROSITE" id="PS50943"/>
    </source>
</evidence>
<dbReference type="CDD" id="cd00093">
    <property type="entry name" value="HTH_XRE"/>
    <property type="match status" value="1"/>
</dbReference>
<dbReference type="GO" id="GO:0003677">
    <property type="term" value="F:DNA binding"/>
    <property type="evidence" value="ECO:0007669"/>
    <property type="project" value="InterPro"/>
</dbReference>
<gene>
    <name evidence="2" type="ORF">CF123_18855</name>
</gene>
<dbReference type="PROSITE" id="PS50943">
    <property type="entry name" value="HTH_CROC1"/>
    <property type="match status" value="1"/>
</dbReference>
<dbReference type="SMART" id="SM00530">
    <property type="entry name" value="HTH_XRE"/>
    <property type="match status" value="1"/>
</dbReference>
<dbReference type="InterPro" id="IPR001387">
    <property type="entry name" value="Cro/C1-type_HTH"/>
</dbReference>
<accession>A0AAX2UNW0</accession>
<evidence type="ECO:0000313" key="3">
    <source>
        <dbReference type="Proteomes" id="UP000796104"/>
    </source>
</evidence>
<dbReference type="InterPro" id="IPR010982">
    <property type="entry name" value="Lambda_DNA-bd_dom_sf"/>
</dbReference>